<dbReference type="InterPro" id="IPR014284">
    <property type="entry name" value="RNA_pol_sigma-70_dom"/>
</dbReference>
<dbReference type="RefSeq" id="WP_110802335.1">
    <property type="nucleotide sequence ID" value="NZ_JAANCM010000003.1"/>
</dbReference>
<evidence type="ECO:0000313" key="7">
    <source>
        <dbReference type="EMBL" id="NHT75592.1"/>
    </source>
</evidence>
<organism evidence="7 8">
    <name type="scientific">Ferranicluibacter rubi</name>
    <dbReference type="NCBI Taxonomy" id="2715133"/>
    <lineage>
        <taxon>Bacteria</taxon>
        <taxon>Pseudomonadati</taxon>
        <taxon>Pseudomonadota</taxon>
        <taxon>Alphaproteobacteria</taxon>
        <taxon>Hyphomicrobiales</taxon>
        <taxon>Rhizobiaceae</taxon>
        <taxon>Ferranicluibacter</taxon>
    </lineage>
</organism>
<keyword evidence="3" id="KW-0731">Sigma factor</keyword>
<reference evidence="7" key="1">
    <citation type="submission" date="2020-03" db="EMBL/GenBank/DDBJ databases">
        <title>Ferranicluibacter endophyticum gen. nov., sp. nov., a new genus isolated from Rubus ulmifolius Schott. stem.</title>
        <authorList>
            <person name="Roca-Couso R."/>
            <person name="Flores-Felix J.D."/>
            <person name="Igual J.M."/>
            <person name="Rivas R."/>
        </authorList>
    </citation>
    <scope>NUCLEOTIDE SEQUENCE</scope>
    <source>
        <strain evidence="7">CRRU44</strain>
    </source>
</reference>
<evidence type="ECO:0000313" key="8">
    <source>
        <dbReference type="Proteomes" id="UP001155840"/>
    </source>
</evidence>
<accession>A0AA43ZEW2</accession>
<keyword evidence="4" id="KW-0804">Transcription</keyword>
<dbReference type="GO" id="GO:0006352">
    <property type="term" value="P:DNA-templated transcription initiation"/>
    <property type="evidence" value="ECO:0007669"/>
    <property type="project" value="InterPro"/>
</dbReference>
<name>A0AA43ZEW2_9HYPH</name>
<evidence type="ECO:0000256" key="2">
    <source>
        <dbReference type="ARBA" id="ARBA00023015"/>
    </source>
</evidence>
<dbReference type="NCBIfam" id="TIGR02937">
    <property type="entry name" value="sigma70-ECF"/>
    <property type="match status" value="1"/>
</dbReference>
<feature type="domain" description="RNA polymerase sigma-70 region 2" evidence="5">
    <location>
        <begin position="13"/>
        <end position="76"/>
    </location>
</feature>
<evidence type="ECO:0000259" key="6">
    <source>
        <dbReference type="Pfam" id="PF08281"/>
    </source>
</evidence>
<dbReference type="InterPro" id="IPR039425">
    <property type="entry name" value="RNA_pol_sigma-70-like"/>
</dbReference>
<dbReference type="InterPro" id="IPR013249">
    <property type="entry name" value="RNA_pol_sigma70_r4_t2"/>
</dbReference>
<dbReference type="GO" id="GO:0003677">
    <property type="term" value="F:DNA binding"/>
    <property type="evidence" value="ECO:0007669"/>
    <property type="project" value="InterPro"/>
</dbReference>
<gene>
    <name evidence="7" type="ORF">G8E10_07505</name>
</gene>
<dbReference type="PANTHER" id="PTHR43133:SF63">
    <property type="entry name" value="RNA POLYMERASE SIGMA FACTOR FECI-RELATED"/>
    <property type="match status" value="1"/>
</dbReference>
<dbReference type="Gene3D" id="1.10.1740.10">
    <property type="match status" value="1"/>
</dbReference>
<dbReference type="SUPFAM" id="SSF88946">
    <property type="entry name" value="Sigma2 domain of RNA polymerase sigma factors"/>
    <property type="match status" value="1"/>
</dbReference>
<keyword evidence="8" id="KW-1185">Reference proteome</keyword>
<dbReference type="AlphaFoldDB" id="A0AA43ZEW2"/>
<dbReference type="Proteomes" id="UP001155840">
    <property type="component" value="Unassembled WGS sequence"/>
</dbReference>
<evidence type="ECO:0000256" key="1">
    <source>
        <dbReference type="ARBA" id="ARBA00010641"/>
    </source>
</evidence>
<dbReference type="SUPFAM" id="SSF88659">
    <property type="entry name" value="Sigma3 and sigma4 domains of RNA polymerase sigma factors"/>
    <property type="match status" value="1"/>
</dbReference>
<proteinExistence type="inferred from homology"/>
<feature type="domain" description="RNA polymerase sigma factor 70 region 4 type 2" evidence="6">
    <location>
        <begin position="108"/>
        <end position="160"/>
    </location>
</feature>
<dbReference type="InterPro" id="IPR013325">
    <property type="entry name" value="RNA_pol_sigma_r2"/>
</dbReference>
<dbReference type="EMBL" id="JAANCM010000003">
    <property type="protein sequence ID" value="NHT75592.1"/>
    <property type="molecule type" value="Genomic_DNA"/>
</dbReference>
<dbReference type="Gene3D" id="1.10.10.10">
    <property type="entry name" value="Winged helix-like DNA-binding domain superfamily/Winged helix DNA-binding domain"/>
    <property type="match status" value="1"/>
</dbReference>
<evidence type="ECO:0000259" key="5">
    <source>
        <dbReference type="Pfam" id="PF04542"/>
    </source>
</evidence>
<protein>
    <submittedName>
        <fullName evidence="7">Sigma-70 family RNA polymerase sigma factor</fullName>
    </submittedName>
</protein>
<dbReference type="GO" id="GO:0016987">
    <property type="term" value="F:sigma factor activity"/>
    <property type="evidence" value="ECO:0007669"/>
    <property type="project" value="UniProtKB-KW"/>
</dbReference>
<dbReference type="PANTHER" id="PTHR43133">
    <property type="entry name" value="RNA POLYMERASE ECF-TYPE SIGMA FACTO"/>
    <property type="match status" value="1"/>
</dbReference>
<evidence type="ECO:0000256" key="4">
    <source>
        <dbReference type="ARBA" id="ARBA00023163"/>
    </source>
</evidence>
<comment type="caution">
    <text evidence="7">The sequence shown here is derived from an EMBL/GenBank/DDBJ whole genome shotgun (WGS) entry which is preliminary data.</text>
</comment>
<evidence type="ECO:0000256" key="3">
    <source>
        <dbReference type="ARBA" id="ARBA00023082"/>
    </source>
</evidence>
<dbReference type="InterPro" id="IPR036388">
    <property type="entry name" value="WH-like_DNA-bd_sf"/>
</dbReference>
<dbReference type="Pfam" id="PF08281">
    <property type="entry name" value="Sigma70_r4_2"/>
    <property type="match status" value="1"/>
</dbReference>
<comment type="similarity">
    <text evidence="1">Belongs to the sigma-70 factor family. ECF subfamily.</text>
</comment>
<dbReference type="InterPro" id="IPR013324">
    <property type="entry name" value="RNA_pol_sigma_r3/r4-like"/>
</dbReference>
<sequence length="166" mass="18682">MTNIEVRHQVYVAQRPALVAYASRILGSRDTAEDIVQDAFLRFMPANAQETSSGQLVSYLYRIVRNLAFDVMKRQKLEARESVDPPYWTVPSRHPTPEDIVAASDELRLIERLLEDLPLETRIALEMHRFGGYTLSDIAAHLGISVATVHRHVRTGMVRLASGLAS</sequence>
<dbReference type="Pfam" id="PF04542">
    <property type="entry name" value="Sigma70_r2"/>
    <property type="match status" value="1"/>
</dbReference>
<keyword evidence="2" id="KW-0805">Transcription regulation</keyword>
<dbReference type="InterPro" id="IPR007627">
    <property type="entry name" value="RNA_pol_sigma70_r2"/>
</dbReference>